<proteinExistence type="predicted"/>
<accession>A0A655RRT4</accession>
<dbReference type="Proteomes" id="UP000041770">
    <property type="component" value="Unassembled WGS sequence"/>
</dbReference>
<organism evidence="1 2">
    <name type="scientific">Vibrio cholerae</name>
    <dbReference type="NCBI Taxonomy" id="666"/>
    <lineage>
        <taxon>Bacteria</taxon>
        <taxon>Pseudomonadati</taxon>
        <taxon>Pseudomonadota</taxon>
        <taxon>Gammaproteobacteria</taxon>
        <taxon>Vibrionales</taxon>
        <taxon>Vibrionaceae</taxon>
        <taxon>Vibrio</taxon>
    </lineage>
</organism>
<gene>
    <name evidence="1" type="ORF">ERS013200_02092</name>
</gene>
<name>A0A655RRT4_VIBCL</name>
<sequence>MFASQLFGEGEFKFAVAFKTKPLGKFDYARLAHIGPRGQILAGHCCRLRRIGENPITNLAATLGKLGATADDAL</sequence>
<reference evidence="1 2" key="1">
    <citation type="submission" date="2015-07" db="EMBL/GenBank/DDBJ databases">
        <authorList>
            <consortium name="Pathogen Informatics"/>
        </authorList>
    </citation>
    <scope>NUCLEOTIDE SEQUENCE [LARGE SCALE GENOMIC DNA]</scope>
    <source>
        <strain evidence="1 2">A316</strain>
    </source>
</reference>
<dbReference type="EMBL" id="CWQY01000012">
    <property type="protein sequence ID" value="CSC71491.1"/>
    <property type="molecule type" value="Genomic_DNA"/>
</dbReference>
<evidence type="ECO:0000313" key="1">
    <source>
        <dbReference type="EMBL" id="CSC71491.1"/>
    </source>
</evidence>
<evidence type="ECO:0000313" key="2">
    <source>
        <dbReference type="Proteomes" id="UP000041770"/>
    </source>
</evidence>
<dbReference type="AlphaFoldDB" id="A0A655RRT4"/>
<protein>
    <submittedName>
        <fullName evidence="1">Uncharacterized protein</fullName>
    </submittedName>
</protein>